<dbReference type="GO" id="GO:0051082">
    <property type="term" value="F:unfolded protein binding"/>
    <property type="evidence" value="ECO:0007669"/>
    <property type="project" value="TreeGrafter"/>
</dbReference>
<gene>
    <name evidence="3" type="ORF">MGAL_10B055710</name>
</gene>
<dbReference type="SMART" id="SM00271">
    <property type="entry name" value="DnaJ"/>
    <property type="match status" value="1"/>
</dbReference>
<feature type="domain" description="J" evidence="2">
    <location>
        <begin position="10"/>
        <end position="74"/>
    </location>
</feature>
<dbReference type="EMBL" id="UYJE01000003">
    <property type="protein sequence ID" value="VDH88906.1"/>
    <property type="molecule type" value="Genomic_DNA"/>
</dbReference>
<dbReference type="InterPro" id="IPR036869">
    <property type="entry name" value="J_dom_sf"/>
</dbReference>
<dbReference type="Proteomes" id="UP000596742">
    <property type="component" value="Unassembled WGS sequence"/>
</dbReference>
<feature type="compositionally biased region" description="Basic residues" evidence="1">
    <location>
        <begin position="170"/>
        <end position="184"/>
    </location>
</feature>
<evidence type="ECO:0000313" key="4">
    <source>
        <dbReference type="Proteomes" id="UP000596742"/>
    </source>
</evidence>
<proteinExistence type="predicted"/>
<feature type="compositionally biased region" description="Polar residues" evidence="1">
    <location>
        <begin position="468"/>
        <end position="487"/>
    </location>
</feature>
<feature type="compositionally biased region" description="Basic and acidic residues" evidence="1">
    <location>
        <begin position="418"/>
        <end position="433"/>
    </location>
</feature>
<keyword evidence="4" id="KW-1185">Reference proteome</keyword>
<dbReference type="SUPFAM" id="SSF46565">
    <property type="entry name" value="Chaperone J-domain"/>
    <property type="match status" value="1"/>
</dbReference>
<organism evidence="3 4">
    <name type="scientific">Mytilus galloprovincialis</name>
    <name type="common">Mediterranean mussel</name>
    <dbReference type="NCBI Taxonomy" id="29158"/>
    <lineage>
        <taxon>Eukaryota</taxon>
        <taxon>Metazoa</taxon>
        <taxon>Spiralia</taxon>
        <taxon>Lophotrochozoa</taxon>
        <taxon>Mollusca</taxon>
        <taxon>Bivalvia</taxon>
        <taxon>Autobranchia</taxon>
        <taxon>Pteriomorphia</taxon>
        <taxon>Mytilida</taxon>
        <taxon>Mytiloidea</taxon>
        <taxon>Mytilidae</taxon>
        <taxon>Mytilinae</taxon>
        <taxon>Mytilus</taxon>
    </lineage>
</organism>
<dbReference type="InterPro" id="IPR001623">
    <property type="entry name" value="DnaJ_domain"/>
</dbReference>
<reference evidence="3" key="1">
    <citation type="submission" date="2018-11" db="EMBL/GenBank/DDBJ databases">
        <authorList>
            <person name="Alioto T."/>
            <person name="Alioto T."/>
        </authorList>
    </citation>
    <scope>NUCLEOTIDE SEQUENCE</scope>
</reference>
<evidence type="ECO:0000259" key="2">
    <source>
        <dbReference type="PROSITE" id="PS50076"/>
    </source>
</evidence>
<dbReference type="GO" id="GO:0044183">
    <property type="term" value="F:protein folding chaperone"/>
    <property type="evidence" value="ECO:0007669"/>
    <property type="project" value="TreeGrafter"/>
</dbReference>
<dbReference type="CDD" id="cd06257">
    <property type="entry name" value="DnaJ"/>
    <property type="match status" value="1"/>
</dbReference>
<dbReference type="OrthoDB" id="10250354at2759"/>
<dbReference type="PRINTS" id="PR00625">
    <property type="entry name" value="JDOMAIN"/>
</dbReference>
<feature type="compositionally biased region" description="Acidic residues" evidence="1">
    <location>
        <begin position="338"/>
        <end position="354"/>
    </location>
</feature>
<dbReference type="Gene3D" id="1.10.287.110">
    <property type="entry name" value="DnaJ domain"/>
    <property type="match status" value="1"/>
</dbReference>
<sequence length="682" mass="77183">MSSRARERRRCLEVLGVQEDATDDDIKKAYRRMALIFHPDKNQSEDAKEKFQEIGYAHKYLIEGPSAVGFQEDGQFTGQAGGHDVPINILTRLFPWMMGDFGVARPSPSPFGGLFGHPFSSPFHQSPFQQFFMDPFSGMHGGFDDYDDSDDGEEIVIMQNGRITVIKTGNKGHSRRRRTTRRQQQHQDPFLSRPAHFNNRQSQFHSDNSHIHHPTSDNVHKTSSNLTQGDHLTQVIFITGDHQLPNILLTQNSSTNTPNKASYGSGNFNDKFSTGNQSSGTSRIHSTSTQNNDSKEGKSKTKPQTVITSRKERKKQKKANKPVIQTKPATGDATPEMVESESEDNDSIYDNIDDIETSQVPLKLNKKQRRKLKRERERLEKEMAETSSGNVKMSGKPVPQKVEDDDETSSNSSATNNTEEKRKHADDNIHLFDHLAPQSHQDEEEMIRVAMEMSKMEVNNIDDDTFSQDDTNSNYDNLTDEGQSSKGYDNISWYDDIGKSPFAKTPMENMKKTYYKDMSSTNFDPASYYKSSQPQEPRSQNNYSKSNKENFASGHSTGVDSSTSRNYGATSQGHEPSSKGQSTRYFYSKDYKGTENVGSYQQKPVEQHHQKHFKASTKPYNSHKEKHSFDLDEPDDVPLNLNDARTRGAPIGSFHTQEVLNGSLNVPKGIHVTQINHVYRKK</sequence>
<dbReference type="PANTHER" id="PTHR43948">
    <property type="entry name" value="DNAJ HOMOLOG SUBFAMILY B"/>
    <property type="match status" value="1"/>
</dbReference>
<dbReference type="GO" id="GO:0005737">
    <property type="term" value="C:cytoplasm"/>
    <property type="evidence" value="ECO:0007669"/>
    <property type="project" value="TreeGrafter"/>
</dbReference>
<comment type="caution">
    <text evidence="3">The sequence shown here is derived from an EMBL/GenBank/DDBJ whole genome shotgun (WGS) entry which is preliminary data.</text>
</comment>
<accession>A0A8B6BFP0</accession>
<dbReference type="PROSITE" id="PS50076">
    <property type="entry name" value="DNAJ_2"/>
    <property type="match status" value="1"/>
</dbReference>
<feature type="region of interest" description="Disordered" evidence="1">
    <location>
        <begin position="168"/>
        <end position="225"/>
    </location>
</feature>
<dbReference type="GO" id="GO:0005634">
    <property type="term" value="C:nucleus"/>
    <property type="evidence" value="ECO:0007669"/>
    <property type="project" value="TreeGrafter"/>
</dbReference>
<dbReference type="AlphaFoldDB" id="A0A8B6BFP0"/>
<dbReference type="Pfam" id="PF00226">
    <property type="entry name" value="DnaJ"/>
    <property type="match status" value="1"/>
</dbReference>
<dbReference type="GO" id="GO:0051087">
    <property type="term" value="F:protein-folding chaperone binding"/>
    <property type="evidence" value="ECO:0007669"/>
    <property type="project" value="TreeGrafter"/>
</dbReference>
<evidence type="ECO:0000313" key="3">
    <source>
        <dbReference type="EMBL" id="VDH88906.1"/>
    </source>
</evidence>
<feature type="region of interest" description="Disordered" evidence="1">
    <location>
        <begin position="523"/>
        <end position="644"/>
    </location>
</feature>
<feature type="compositionally biased region" description="Basic and acidic residues" evidence="1">
    <location>
        <begin position="207"/>
        <end position="220"/>
    </location>
</feature>
<feature type="region of interest" description="Disordered" evidence="1">
    <location>
        <begin position="366"/>
        <end position="443"/>
    </location>
</feature>
<evidence type="ECO:0000256" key="1">
    <source>
        <dbReference type="SAM" id="MobiDB-lite"/>
    </source>
</evidence>
<feature type="compositionally biased region" description="Polar residues" evidence="1">
    <location>
        <begin position="523"/>
        <end position="585"/>
    </location>
</feature>
<feature type="compositionally biased region" description="Basic residues" evidence="1">
    <location>
        <begin position="311"/>
        <end position="320"/>
    </location>
</feature>
<feature type="compositionally biased region" description="Polar residues" evidence="1">
    <location>
        <begin position="249"/>
        <end position="292"/>
    </location>
</feature>
<feature type="compositionally biased region" description="Basic and acidic residues" evidence="1">
    <location>
        <begin position="374"/>
        <end position="384"/>
    </location>
</feature>
<protein>
    <recommendedName>
        <fullName evidence="2">J domain-containing protein</fullName>
    </recommendedName>
</protein>
<feature type="region of interest" description="Disordered" evidence="1">
    <location>
        <begin position="249"/>
        <end position="354"/>
    </location>
</feature>
<feature type="region of interest" description="Disordered" evidence="1">
    <location>
        <begin position="458"/>
        <end position="507"/>
    </location>
</feature>
<name>A0A8B6BFP0_MYTGA</name>
<dbReference type="PANTHER" id="PTHR43948:SF10">
    <property type="entry name" value="MRJ, ISOFORM E"/>
    <property type="match status" value="1"/>
</dbReference>